<dbReference type="OrthoDB" id="7874746at2"/>
<proteinExistence type="predicted"/>
<dbReference type="EMBL" id="VFPT01000005">
    <property type="protein sequence ID" value="TQM89753.1"/>
    <property type="molecule type" value="Genomic_DNA"/>
</dbReference>
<dbReference type="EMBL" id="VFPT01000006">
    <property type="protein sequence ID" value="TQM89557.1"/>
    <property type="molecule type" value="Genomic_DNA"/>
</dbReference>
<comment type="caution">
    <text evidence="1">The sequence shown here is derived from an EMBL/GenBank/DDBJ whole genome shotgun (WGS) entry which is preliminary data.</text>
</comment>
<accession>A0A543K396</accession>
<evidence type="ECO:0000313" key="1">
    <source>
        <dbReference type="EMBL" id="TQM89557.1"/>
    </source>
</evidence>
<sequence>MTSTAELTRHPKLTFTAIDDLTTEARFSMDGWGSDIVCKYWKVENHGRSDPWRYELETIEGKGGVFCHPSEDGCRLAIVRHLIYFGLIDIPQDNQHLDARNTAIAVTTQAAREQMAGPRIGDFIEMTDGSLQRFCNKTKHGMQTTEGGSFHVTSTGTASYSGGLNPPQMMERIEDTGATKRGRFWFFSHAIAGAGRGVDVFLPCRVYRLTELSMTEEEARNHPAARGMAEFWGENHPDHLRQIAKLMEGRL</sequence>
<keyword evidence="3" id="KW-1185">Reference proteome</keyword>
<gene>
    <name evidence="2" type="ORF">BD293_4434</name>
    <name evidence="1" type="ORF">BD293_4579</name>
</gene>
<name>A0A543K396_9RHOB</name>
<reference evidence="1 3" key="1">
    <citation type="submission" date="2019-06" db="EMBL/GenBank/DDBJ databases">
        <title>Genomic Encyclopedia of Archaeal and Bacterial Type Strains, Phase II (KMG-II): from individual species to whole genera.</title>
        <authorList>
            <person name="Goeker M."/>
        </authorList>
    </citation>
    <scope>NUCLEOTIDE SEQUENCE [LARGE SCALE GENOMIC DNA]</scope>
    <source>
        <strain evidence="1 3">DSM 18423</strain>
    </source>
</reference>
<protein>
    <submittedName>
        <fullName evidence="1">Uncharacterized protein</fullName>
    </submittedName>
</protein>
<dbReference type="RefSeq" id="WP_142085799.1">
    <property type="nucleotide sequence ID" value="NZ_VFPT01000005.1"/>
</dbReference>
<evidence type="ECO:0000313" key="3">
    <source>
        <dbReference type="Proteomes" id="UP000320582"/>
    </source>
</evidence>
<evidence type="ECO:0000313" key="2">
    <source>
        <dbReference type="EMBL" id="TQM89753.1"/>
    </source>
</evidence>
<dbReference type="Proteomes" id="UP000320582">
    <property type="component" value="Unassembled WGS sequence"/>
</dbReference>
<dbReference type="AlphaFoldDB" id="A0A543K396"/>
<organism evidence="1 3">
    <name type="scientific">Roseinatronobacter monicus</name>
    <dbReference type="NCBI Taxonomy" id="393481"/>
    <lineage>
        <taxon>Bacteria</taxon>
        <taxon>Pseudomonadati</taxon>
        <taxon>Pseudomonadota</taxon>
        <taxon>Alphaproteobacteria</taxon>
        <taxon>Rhodobacterales</taxon>
        <taxon>Paracoccaceae</taxon>
        <taxon>Roseinatronobacter</taxon>
    </lineage>
</organism>